<proteinExistence type="predicted"/>
<protein>
    <submittedName>
        <fullName evidence="1">Uncharacterized protein</fullName>
    </submittedName>
</protein>
<sequence length="91" mass="10867">MFKSTDKKLEEIGFKKVKEDKWAVVYERYNDIYKYMQVLTIVHKTDGNNIIQSYDKDTFDKHFKGNICVGLTGYETKLILKKMKQLGWYSK</sequence>
<dbReference type="EMBL" id="BK015447">
    <property type="protein sequence ID" value="DAE07283.1"/>
    <property type="molecule type" value="Genomic_DNA"/>
</dbReference>
<reference evidence="1" key="1">
    <citation type="journal article" date="2021" name="Proc. Natl. Acad. Sci. U.S.A.">
        <title>A Catalog of Tens of Thousands of Viruses from Human Metagenomes Reveals Hidden Associations with Chronic Diseases.</title>
        <authorList>
            <person name="Tisza M.J."/>
            <person name="Buck C.B."/>
        </authorList>
    </citation>
    <scope>NUCLEOTIDE SEQUENCE</scope>
    <source>
        <strain evidence="1">CtOSJ35</strain>
    </source>
</reference>
<evidence type="ECO:0000313" key="1">
    <source>
        <dbReference type="EMBL" id="DAE07283.1"/>
    </source>
</evidence>
<name>A0A8S5PLC2_9CAUD</name>
<organism evidence="1">
    <name type="scientific">Siphoviridae sp. ctOSJ35</name>
    <dbReference type="NCBI Taxonomy" id="2825479"/>
    <lineage>
        <taxon>Viruses</taxon>
        <taxon>Duplodnaviria</taxon>
        <taxon>Heunggongvirae</taxon>
        <taxon>Uroviricota</taxon>
        <taxon>Caudoviricetes</taxon>
    </lineage>
</organism>
<accession>A0A8S5PLC2</accession>